<keyword evidence="2" id="KW-0472">Membrane</keyword>
<feature type="region of interest" description="Disordered" evidence="1">
    <location>
        <begin position="17"/>
        <end position="86"/>
    </location>
</feature>
<evidence type="ECO:0000313" key="3">
    <source>
        <dbReference type="EMBL" id="GFQ03712.1"/>
    </source>
</evidence>
<evidence type="ECO:0000256" key="1">
    <source>
        <dbReference type="SAM" id="MobiDB-lite"/>
    </source>
</evidence>
<dbReference type="InterPro" id="IPR015915">
    <property type="entry name" value="Kelch-typ_b-propeller"/>
</dbReference>
<dbReference type="AlphaFoldDB" id="A0A830DBM6"/>
<dbReference type="EMBL" id="BMAC01000857">
    <property type="protein sequence ID" value="GFQ03712.1"/>
    <property type="molecule type" value="Genomic_DNA"/>
</dbReference>
<feature type="transmembrane region" description="Helical" evidence="2">
    <location>
        <begin position="346"/>
        <end position="366"/>
    </location>
</feature>
<gene>
    <name evidence="3" type="ORF">PHJA_002515000</name>
</gene>
<dbReference type="Proteomes" id="UP000653305">
    <property type="component" value="Unassembled WGS sequence"/>
</dbReference>
<accession>A0A830DBM6</accession>
<keyword evidence="4" id="KW-1185">Reference proteome</keyword>
<feature type="transmembrane region" description="Helical" evidence="2">
    <location>
        <begin position="307"/>
        <end position="325"/>
    </location>
</feature>
<proteinExistence type="predicted"/>
<feature type="compositionally biased region" description="Polar residues" evidence="1">
    <location>
        <begin position="26"/>
        <end position="37"/>
    </location>
</feature>
<dbReference type="PANTHER" id="PTHR47590">
    <property type="entry name" value="F-BOX/KELCH-REPEAT PROTEIN SKIP25"/>
    <property type="match status" value="1"/>
</dbReference>
<feature type="compositionally biased region" description="Low complexity" evidence="1">
    <location>
        <begin position="185"/>
        <end position="201"/>
    </location>
</feature>
<reference evidence="3" key="1">
    <citation type="submission" date="2020-07" db="EMBL/GenBank/DDBJ databases">
        <title>Ethylene signaling mediates host invasion by parasitic plants.</title>
        <authorList>
            <person name="Yoshida S."/>
        </authorList>
    </citation>
    <scope>NUCLEOTIDE SEQUENCE</scope>
    <source>
        <strain evidence="3">Okayama</strain>
    </source>
</reference>
<feature type="region of interest" description="Disordered" evidence="1">
    <location>
        <begin position="130"/>
        <end position="208"/>
    </location>
</feature>
<keyword evidence="2" id="KW-0812">Transmembrane</keyword>
<dbReference type="OrthoDB" id="1899182at2759"/>
<dbReference type="SUPFAM" id="SSF117281">
    <property type="entry name" value="Kelch motif"/>
    <property type="match status" value="1"/>
</dbReference>
<dbReference type="PANTHER" id="PTHR47590:SF1">
    <property type="entry name" value="F-BOX_KELCH-REPEAT PROTEIN SKIP25"/>
    <property type="match status" value="1"/>
</dbReference>
<protein>
    <submittedName>
        <fullName evidence="3">F-box/kelch-repeat protein skip25</fullName>
    </submittedName>
</protein>
<feature type="compositionally biased region" description="Low complexity" evidence="1">
    <location>
        <begin position="130"/>
        <end position="141"/>
    </location>
</feature>
<name>A0A830DBM6_9LAMI</name>
<evidence type="ECO:0000313" key="4">
    <source>
        <dbReference type="Proteomes" id="UP000653305"/>
    </source>
</evidence>
<comment type="caution">
    <text evidence="3">The sequence shown here is derived from an EMBL/GenBank/DDBJ whole genome shotgun (WGS) entry which is preliminary data.</text>
</comment>
<keyword evidence="2" id="KW-1133">Transmembrane helix</keyword>
<organism evidence="3 4">
    <name type="scientific">Phtheirospermum japonicum</name>
    <dbReference type="NCBI Taxonomy" id="374723"/>
    <lineage>
        <taxon>Eukaryota</taxon>
        <taxon>Viridiplantae</taxon>
        <taxon>Streptophyta</taxon>
        <taxon>Embryophyta</taxon>
        <taxon>Tracheophyta</taxon>
        <taxon>Spermatophyta</taxon>
        <taxon>Magnoliopsida</taxon>
        <taxon>eudicotyledons</taxon>
        <taxon>Gunneridae</taxon>
        <taxon>Pentapetalae</taxon>
        <taxon>asterids</taxon>
        <taxon>lamiids</taxon>
        <taxon>Lamiales</taxon>
        <taxon>Orobanchaceae</taxon>
        <taxon>Orobanchaceae incertae sedis</taxon>
        <taxon>Phtheirospermum</taxon>
    </lineage>
</organism>
<sequence length="367" mass="41085">MPQAWLFKKSQLHNPQIQIHPPFPLNDQSNFPSSSIFGHQLHRRGAESPPPQAPQDGGGGPPPPISTPRTPRRHSPPLPLPGPAGDSLLPFAAHGRRLIYSPSFPLFSLYTPSFHPPLRLKTTSPITWKSAHSIRSRASGRSSHRRPPTLRRGSSSATAPLFPAKSRFNPSPFRGASSSSPPPTTNSCRRCPSRSSSTRCPANGATVPDYPRRGAVGWRGKLCMVNVKGDAAKDGILYDVRSDRWEEMPAGMLAGWKGPAAAMAEETIYAVDETKGLLRKYDHLRDAWVAVADDSMLIGRSRWRRPAGGFASCVPMALELWSWMWRRRRRRKCVWWMLRRGSKLWGFMYCLGWPGNKLLLLLLYFWL</sequence>
<evidence type="ECO:0000256" key="2">
    <source>
        <dbReference type="SAM" id="Phobius"/>
    </source>
</evidence>